<evidence type="ECO:0000313" key="3">
    <source>
        <dbReference type="EMBL" id="KAJ8382478.1"/>
    </source>
</evidence>
<dbReference type="AlphaFoldDB" id="A0A9Q1GF25"/>
<keyword evidence="1" id="KW-0175">Coiled coil</keyword>
<organism evidence="3 4">
    <name type="scientific">Synaphobranchus kaupii</name>
    <name type="common">Kaup's arrowtooth eel</name>
    <dbReference type="NCBI Taxonomy" id="118154"/>
    <lineage>
        <taxon>Eukaryota</taxon>
        <taxon>Metazoa</taxon>
        <taxon>Chordata</taxon>
        <taxon>Craniata</taxon>
        <taxon>Vertebrata</taxon>
        <taxon>Euteleostomi</taxon>
        <taxon>Actinopterygii</taxon>
        <taxon>Neopterygii</taxon>
        <taxon>Teleostei</taxon>
        <taxon>Anguilliformes</taxon>
        <taxon>Synaphobranchidae</taxon>
        <taxon>Synaphobranchus</taxon>
    </lineage>
</organism>
<comment type="caution">
    <text evidence="3">The sequence shown here is derived from an EMBL/GenBank/DDBJ whole genome shotgun (WGS) entry which is preliminary data.</text>
</comment>
<dbReference type="Proteomes" id="UP001152622">
    <property type="component" value="Chromosome 1"/>
</dbReference>
<name>A0A9Q1GF25_SYNKA</name>
<accession>A0A9Q1GF25</accession>
<evidence type="ECO:0000256" key="1">
    <source>
        <dbReference type="SAM" id="Coils"/>
    </source>
</evidence>
<keyword evidence="4" id="KW-1185">Reference proteome</keyword>
<evidence type="ECO:0000313" key="4">
    <source>
        <dbReference type="Proteomes" id="UP001152622"/>
    </source>
</evidence>
<dbReference type="EMBL" id="JAINUF010000001">
    <property type="protein sequence ID" value="KAJ8382478.1"/>
    <property type="molecule type" value="Genomic_DNA"/>
</dbReference>
<proteinExistence type="predicted"/>
<feature type="region of interest" description="Disordered" evidence="2">
    <location>
        <begin position="81"/>
        <end position="101"/>
    </location>
</feature>
<sequence length="115" mass="13152">MRHQKRLLSHFRQKSIKLEEVINKMKQEMQIMNKKLVEQNAYIVKLDTAFQSVKAAQQSSRIAPALADFWKHAQAVTDQSAYGWTDGDSPPQIKQPDLPGDTLCQVCNSQQRQAL</sequence>
<gene>
    <name evidence="3" type="ORF">SKAU_G00032560</name>
</gene>
<feature type="coiled-coil region" evidence="1">
    <location>
        <begin position="8"/>
        <end position="35"/>
    </location>
</feature>
<reference evidence="3" key="1">
    <citation type="journal article" date="2023" name="Science">
        <title>Genome structures resolve the early diversification of teleost fishes.</title>
        <authorList>
            <person name="Parey E."/>
            <person name="Louis A."/>
            <person name="Montfort J."/>
            <person name="Bouchez O."/>
            <person name="Roques C."/>
            <person name="Iampietro C."/>
            <person name="Lluch J."/>
            <person name="Castinel A."/>
            <person name="Donnadieu C."/>
            <person name="Desvignes T."/>
            <person name="Floi Bucao C."/>
            <person name="Jouanno E."/>
            <person name="Wen M."/>
            <person name="Mejri S."/>
            <person name="Dirks R."/>
            <person name="Jansen H."/>
            <person name="Henkel C."/>
            <person name="Chen W.J."/>
            <person name="Zahm M."/>
            <person name="Cabau C."/>
            <person name="Klopp C."/>
            <person name="Thompson A.W."/>
            <person name="Robinson-Rechavi M."/>
            <person name="Braasch I."/>
            <person name="Lecointre G."/>
            <person name="Bobe J."/>
            <person name="Postlethwait J.H."/>
            <person name="Berthelot C."/>
            <person name="Roest Crollius H."/>
            <person name="Guiguen Y."/>
        </authorList>
    </citation>
    <scope>NUCLEOTIDE SEQUENCE</scope>
    <source>
        <strain evidence="3">WJC10195</strain>
    </source>
</reference>
<evidence type="ECO:0000256" key="2">
    <source>
        <dbReference type="SAM" id="MobiDB-lite"/>
    </source>
</evidence>
<protein>
    <submittedName>
        <fullName evidence="3">Uncharacterized protein</fullName>
    </submittedName>
</protein>